<evidence type="ECO:0000256" key="14">
    <source>
        <dbReference type="SAM" id="MobiDB-lite"/>
    </source>
</evidence>
<feature type="binding site" evidence="13">
    <location>
        <position position="433"/>
    </location>
    <ligand>
        <name>[4Fe-4S] cluster</name>
        <dbReference type="ChEBI" id="CHEBI:49883"/>
    </ligand>
</feature>
<evidence type="ECO:0000256" key="3">
    <source>
        <dbReference type="ARBA" id="ARBA00004729"/>
    </source>
</evidence>
<evidence type="ECO:0000313" key="16">
    <source>
        <dbReference type="EMBL" id="KGA94274.1"/>
    </source>
</evidence>
<gene>
    <name evidence="13" type="primary">leuC</name>
    <name evidence="16" type="ORF">LptCag_1037</name>
</gene>
<dbReference type="Proteomes" id="UP000029452">
    <property type="component" value="Unassembled WGS sequence"/>
</dbReference>
<evidence type="ECO:0000256" key="12">
    <source>
        <dbReference type="ARBA" id="ARBA00023304"/>
    </source>
</evidence>
<accession>A0A094X6T7</accession>
<evidence type="ECO:0000256" key="9">
    <source>
        <dbReference type="ARBA" id="ARBA00023004"/>
    </source>
</evidence>
<comment type="pathway">
    <text evidence="3 13">Amino-acid biosynthesis; L-leucine biosynthesis; L-leucine from 3-methyl-2-oxobutanoate: step 2/4.</text>
</comment>
<keyword evidence="7 13" id="KW-0028">Amino-acid biosynthesis</keyword>
<dbReference type="InterPro" id="IPR015931">
    <property type="entry name" value="Acnase/IPM_dHydase_lsu_aba_1/3"/>
</dbReference>
<dbReference type="HAMAP" id="MF_01026">
    <property type="entry name" value="LeuC_type1"/>
    <property type="match status" value="1"/>
</dbReference>
<evidence type="ECO:0000256" key="1">
    <source>
        <dbReference type="ARBA" id="ARBA00000491"/>
    </source>
</evidence>
<dbReference type="PRINTS" id="PR00415">
    <property type="entry name" value="ACONITASE"/>
</dbReference>
<dbReference type="NCBIfam" id="NF009116">
    <property type="entry name" value="PRK12466.1"/>
    <property type="match status" value="1"/>
</dbReference>
<keyword evidence="11 13" id="KW-0456">Lyase</keyword>
<dbReference type="GO" id="GO:0003861">
    <property type="term" value="F:3-isopropylmalate dehydratase activity"/>
    <property type="evidence" value="ECO:0007669"/>
    <property type="project" value="UniProtKB-UniRule"/>
</dbReference>
<comment type="caution">
    <text evidence="16">The sequence shown here is derived from an EMBL/GenBank/DDBJ whole genome shotgun (WGS) entry which is preliminary data.</text>
</comment>
<comment type="cofactor">
    <cofactor evidence="13">
        <name>[4Fe-4S] cluster</name>
        <dbReference type="ChEBI" id="CHEBI:49883"/>
    </cofactor>
    <text evidence="13">Binds 1 [4Fe-4S] cluster per subunit.</text>
</comment>
<keyword evidence="5 13" id="KW-0432">Leucine biosynthesis</keyword>
<feature type="domain" description="Aconitase/3-isopropylmalate dehydratase large subunit alpha/beta/alpha" evidence="15">
    <location>
        <begin position="31"/>
        <end position="480"/>
    </location>
</feature>
<organism evidence="16 17">
    <name type="scientific">Leptospirillum ferriphilum</name>
    <dbReference type="NCBI Taxonomy" id="178606"/>
    <lineage>
        <taxon>Bacteria</taxon>
        <taxon>Pseudomonadati</taxon>
        <taxon>Nitrospirota</taxon>
        <taxon>Nitrospiria</taxon>
        <taxon>Nitrospirales</taxon>
        <taxon>Nitrospiraceae</taxon>
        <taxon>Leptospirillum</taxon>
    </lineage>
</organism>
<name>A0A094X6T7_9BACT</name>
<proteinExistence type="inferred from homology"/>
<keyword evidence="9 13" id="KW-0408">Iron</keyword>
<protein>
    <recommendedName>
        <fullName evidence="13">3-isopropylmalate dehydratase large subunit</fullName>
        <ecNumber evidence="13">4.2.1.33</ecNumber>
    </recommendedName>
    <alternativeName>
        <fullName evidence="13">Alpha-IPM isomerase</fullName>
        <shortName evidence="13">IPMI</shortName>
    </alternativeName>
    <alternativeName>
        <fullName evidence="13">Isopropylmalate isomerase</fullName>
    </alternativeName>
</protein>
<dbReference type="PANTHER" id="PTHR43822">
    <property type="entry name" value="HOMOACONITASE, MITOCHONDRIAL-RELATED"/>
    <property type="match status" value="1"/>
</dbReference>
<evidence type="ECO:0000256" key="8">
    <source>
        <dbReference type="ARBA" id="ARBA00022723"/>
    </source>
</evidence>
<comment type="catalytic activity">
    <reaction evidence="1 13">
        <text>(2R,3S)-3-isopropylmalate = (2S)-2-isopropylmalate</text>
        <dbReference type="Rhea" id="RHEA:32287"/>
        <dbReference type="ChEBI" id="CHEBI:1178"/>
        <dbReference type="ChEBI" id="CHEBI:35121"/>
        <dbReference type="EC" id="4.2.1.33"/>
    </reaction>
</comment>
<dbReference type="CDD" id="cd01583">
    <property type="entry name" value="IPMI"/>
    <property type="match status" value="1"/>
</dbReference>
<dbReference type="FunFam" id="3.30.499.10:FF:000007">
    <property type="entry name" value="3-isopropylmalate dehydratase large subunit"/>
    <property type="match status" value="1"/>
</dbReference>
<evidence type="ECO:0000256" key="6">
    <source>
        <dbReference type="ARBA" id="ARBA00022485"/>
    </source>
</evidence>
<dbReference type="InterPro" id="IPR001030">
    <property type="entry name" value="Acoase/IPM_deHydtase_lsu_aba"/>
</dbReference>
<dbReference type="Gene3D" id="3.30.499.10">
    <property type="entry name" value="Aconitase, domain 3"/>
    <property type="match status" value="2"/>
</dbReference>
<evidence type="ECO:0000313" key="17">
    <source>
        <dbReference type="Proteomes" id="UP000029452"/>
    </source>
</evidence>
<comment type="function">
    <text evidence="2 13">Catalyzes the isomerization between 2-isopropylmalate and 3-isopropylmalate, via the formation of 2-isopropylmaleate.</text>
</comment>
<evidence type="ECO:0000256" key="2">
    <source>
        <dbReference type="ARBA" id="ARBA00002695"/>
    </source>
</evidence>
<dbReference type="EC" id="4.2.1.33" evidence="13"/>
<evidence type="ECO:0000256" key="4">
    <source>
        <dbReference type="ARBA" id="ARBA00011271"/>
    </source>
</evidence>
<dbReference type="InterPro" id="IPR004430">
    <property type="entry name" value="3-IsopropMal_deHydase_lsu"/>
</dbReference>
<dbReference type="GO" id="GO:0046872">
    <property type="term" value="F:metal ion binding"/>
    <property type="evidence" value="ECO:0007669"/>
    <property type="project" value="UniProtKB-KW"/>
</dbReference>
<dbReference type="PROSITE" id="PS01244">
    <property type="entry name" value="ACONITASE_2"/>
    <property type="match status" value="1"/>
</dbReference>
<dbReference type="InterPro" id="IPR018136">
    <property type="entry name" value="Aconitase_4Fe-4S_BS"/>
</dbReference>
<evidence type="ECO:0000256" key="10">
    <source>
        <dbReference type="ARBA" id="ARBA00023014"/>
    </source>
</evidence>
<feature type="region of interest" description="Disordered" evidence="14">
    <location>
        <begin position="69"/>
        <end position="96"/>
    </location>
</feature>
<dbReference type="InterPro" id="IPR036008">
    <property type="entry name" value="Aconitase_4Fe-4S_dom"/>
</dbReference>
<evidence type="ECO:0000256" key="13">
    <source>
        <dbReference type="HAMAP-Rule" id="MF_01026"/>
    </source>
</evidence>
<dbReference type="NCBIfam" id="TIGR00170">
    <property type="entry name" value="leuC"/>
    <property type="match status" value="1"/>
</dbReference>
<keyword evidence="12 13" id="KW-0100">Branched-chain amino acid biosynthesis</keyword>
<dbReference type="GO" id="GO:0009098">
    <property type="term" value="P:L-leucine biosynthetic process"/>
    <property type="evidence" value="ECO:0007669"/>
    <property type="project" value="UniProtKB-UniRule"/>
</dbReference>
<comment type="similarity">
    <text evidence="13">Belongs to the aconitase/IPM isomerase family. LeuC type 1 subfamily.</text>
</comment>
<dbReference type="InterPro" id="IPR050067">
    <property type="entry name" value="IPM_dehydratase_rel_enz"/>
</dbReference>
<dbReference type="PANTHER" id="PTHR43822:SF9">
    <property type="entry name" value="3-ISOPROPYLMALATE DEHYDRATASE"/>
    <property type="match status" value="1"/>
</dbReference>
<dbReference type="AlphaFoldDB" id="A0A094X6T7"/>
<dbReference type="EMBL" id="JPGK01000003">
    <property type="protein sequence ID" value="KGA94274.1"/>
    <property type="molecule type" value="Genomic_DNA"/>
</dbReference>
<evidence type="ECO:0000256" key="11">
    <source>
        <dbReference type="ARBA" id="ARBA00023239"/>
    </source>
</evidence>
<dbReference type="UniPathway" id="UPA00048">
    <property type="reaction ID" value="UER00071"/>
</dbReference>
<dbReference type="GO" id="GO:0051539">
    <property type="term" value="F:4 iron, 4 sulfur cluster binding"/>
    <property type="evidence" value="ECO:0007669"/>
    <property type="project" value="UniProtKB-KW"/>
</dbReference>
<dbReference type="PROSITE" id="PS00450">
    <property type="entry name" value="ACONITASE_1"/>
    <property type="match status" value="1"/>
</dbReference>
<dbReference type="Pfam" id="PF00330">
    <property type="entry name" value="Aconitase"/>
    <property type="match status" value="1"/>
</dbReference>
<dbReference type="InterPro" id="IPR033941">
    <property type="entry name" value="IPMI_cat"/>
</dbReference>
<keyword evidence="8 13" id="KW-0479">Metal-binding</keyword>
<feature type="binding site" evidence="13">
    <location>
        <position position="430"/>
    </location>
    <ligand>
        <name>[4Fe-4S] cluster</name>
        <dbReference type="ChEBI" id="CHEBI:49883"/>
    </ligand>
</feature>
<evidence type="ECO:0000256" key="5">
    <source>
        <dbReference type="ARBA" id="ARBA00022430"/>
    </source>
</evidence>
<reference evidence="16 17" key="1">
    <citation type="submission" date="2014-06" db="EMBL/GenBank/DDBJ databases">
        <title>Draft genome sequence of iron oxidizing acidophile Leptospirillum ferriphilum DSM14647.</title>
        <authorList>
            <person name="Cardenas J.P."/>
            <person name="Lazcano M."/>
            <person name="Ossandon F.J."/>
            <person name="Corbett M."/>
            <person name="Holmes D.S."/>
            <person name="Watkin E."/>
        </authorList>
    </citation>
    <scope>NUCLEOTIDE SEQUENCE [LARGE SCALE GENOMIC DNA]</scope>
    <source>
        <strain evidence="16 17">DSM 14647</strain>
    </source>
</reference>
<comment type="subunit">
    <text evidence="4 13">Heterodimer of LeuC and LeuD.</text>
</comment>
<evidence type="ECO:0000259" key="15">
    <source>
        <dbReference type="Pfam" id="PF00330"/>
    </source>
</evidence>
<keyword evidence="10 13" id="KW-0411">Iron-sulfur</keyword>
<dbReference type="PATRIC" id="fig|178606.4.peg.844"/>
<keyword evidence="6 13" id="KW-0004">4Fe-4S</keyword>
<dbReference type="NCBIfam" id="NF004016">
    <property type="entry name" value="PRK05478.1"/>
    <property type="match status" value="1"/>
</dbReference>
<evidence type="ECO:0000256" key="7">
    <source>
        <dbReference type="ARBA" id="ARBA00022605"/>
    </source>
</evidence>
<feature type="binding site" evidence="13">
    <location>
        <position position="370"/>
    </location>
    <ligand>
        <name>[4Fe-4S] cluster</name>
        <dbReference type="ChEBI" id="CHEBI:49883"/>
    </ligand>
</feature>
<dbReference type="SUPFAM" id="SSF53732">
    <property type="entry name" value="Aconitase iron-sulfur domain"/>
    <property type="match status" value="1"/>
</dbReference>
<sequence length="489" mass="53113">MILKKIKSSLSQKSLKKMHGRGKSMGRTLFEKVWDDHVVTETEGATLLYIDRQLVHEVTSPQAFEGLRMGGRPVRRPDATLAVPDHNVPTTDRSRGIQDPVSALQIETLEENARAFHVPIFSMNDIRQGIVHVIAPEQGFTLPGMTIVCGDSHTSTHGAFGTLAFGIGTSEVEHVLATQTLLQRKPRTFLIRISGDFPPGTTAKDLVLALIGRIGTDGGTGYVLEFAGPAIRKLSMEGRMTVCNMAIEAGARAGMIAPDDVTFEYLQNRPMSPKGALWDRAVHAWRSLSSDPDAVYDRTLDFDLSSLEPQVTWGTNPGMVLPVTGRVPDPARAPDDVTRTNMKNALEYMGISPGTPLENLKIDRVFIGSCTNGRIEDLRQAASVIRGRKVASHVHAMVVPGSGLVRAQAEKEGLDRVFSEAGFEWREPGCSMCLGMNPDQLAPGERCASTSNRNFEGRQGKGGRTHLVSPTMAAAAAIAGHFVDIRSWS</sequence>